<organism evidence="1 2">
    <name type="scientific">Bordetella bronchialis</name>
    <dbReference type="NCBI Taxonomy" id="463025"/>
    <lineage>
        <taxon>Bacteria</taxon>
        <taxon>Pseudomonadati</taxon>
        <taxon>Pseudomonadota</taxon>
        <taxon>Betaproteobacteria</taxon>
        <taxon>Burkholderiales</taxon>
        <taxon>Alcaligenaceae</taxon>
        <taxon>Bordetella</taxon>
    </lineage>
</organism>
<dbReference type="STRING" id="463025.BAU08_25160"/>
<evidence type="ECO:0000313" key="1">
    <source>
        <dbReference type="EMBL" id="ANN75056.1"/>
    </source>
</evidence>
<evidence type="ECO:0008006" key="3">
    <source>
        <dbReference type="Google" id="ProtNLM"/>
    </source>
</evidence>
<reference evidence="1 2" key="1">
    <citation type="submission" date="2016-06" db="EMBL/GenBank/DDBJ databases">
        <title>Complete genome sequences of Bordetella bronchialis and Bordetella flabilis.</title>
        <authorList>
            <person name="LiPuma J.J."/>
            <person name="Spilker T."/>
        </authorList>
    </citation>
    <scope>NUCLEOTIDE SEQUENCE [LARGE SCALE GENOMIC DNA]</scope>
    <source>
        <strain evidence="1 2">AU17976</strain>
    </source>
</reference>
<dbReference type="AlphaFoldDB" id="A0A193G6G7"/>
<gene>
    <name evidence="1" type="ORF">BAU08_25160</name>
</gene>
<evidence type="ECO:0000313" key="2">
    <source>
        <dbReference type="Proteomes" id="UP000092213"/>
    </source>
</evidence>
<dbReference type="Pfam" id="PF11604">
    <property type="entry name" value="CusF_Ec"/>
    <property type="match status" value="1"/>
</dbReference>
<proteinExistence type="predicted"/>
<dbReference type="InterPro" id="IPR042230">
    <property type="entry name" value="CusF_sf"/>
</dbReference>
<accession>A0A193G6G7</accession>
<dbReference type="InterPro" id="IPR021647">
    <property type="entry name" value="CusF_Ec"/>
</dbReference>
<dbReference type="Proteomes" id="UP000092213">
    <property type="component" value="Chromosome"/>
</dbReference>
<dbReference type="RefSeq" id="WP_066673058.1">
    <property type="nucleotide sequence ID" value="NZ_CP016171.1"/>
</dbReference>
<dbReference type="Gene3D" id="2.40.50.320">
    <property type="entry name" value="Copper binding periplasmic protein CusF"/>
    <property type="match status" value="1"/>
</dbReference>
<protein>
    <recommendedName>
        <fullName evidence="3">RND transporter</fullName>
    </recommendedName>
</protein>
<sequence>MVLAAAMPVHAKDASATATGEVRRVNVEQGTVALRHGEIKELGLPAATLVYRISPSLLRGIQPGDKVRFTATRQDGKYVVTAIGKSLMP</sequence>
<dbReference type="EMBL" id="CP016171">
    <property type="protein sequence ID" value="ANN75056.1"/>
    <property type="molecule type" value="Genomic_DNA"/>
</dbReference>
<name>A0A193G6G7_9BORD</name>